<dbReference type="InterPro" id="IPR050104">
    <property type="entry name" value="FMN-dep_NADH:Q_OxRdtase_AzoR1"/>
</dbReference>
<comment type="function">
    <text evidence="6">Also exhibits azoreductase activity. Catalyzes the reductive cleavage of the azo bond in aromatic azo compounds to the corresponding amines.</text>
</comment>
<keyword evidence="2 6" id="KW-0288">FMN</keyword>
<dbReference type="PANTHER" id="PTHR43741">
    <property type="entry name" value="FMN-DEPENDENT NADH-AZOREDUCTASE 1"/>
    <property type="match status" value="1"/>
</dbReference>
<dbReference type="RefSeq" id="WP_041895775.1">
    <property type="nucleotide sequence ID" value="NZ_CP010086.2"/>
</dbReference>
<comment type="similarity">
    <text evidence="6">Belongs to the azoreductase type 1 family.</text>
</comment>
<keyword evidence="3 6" id="KW-0560">Oxidoreductase</keyword>
<dbReference type="GO" id="GO:0009055">
    <property type="term" value="F:electron transfer activity"/>
    <property type="evidence" value="ECO:0007669"/>
    <property type="project" value="UniProtKB-UniRule"/>
</dbReference>
<evidence type="ECO:0000256" key="4">
    <source>
        <dbReference type="ARBA" id="ARBA00023027"/>
    </source>
</evidence>
<feature type="binding site" evidence="6">
    <location>
        <begin position="92"/>
        <end position="95"/>
    </location>
    <ligand>
        <name>FMN</name>
        <dbReference type="ChEBI" id="CHEBI:58210"/>
    </ligand>
</feature>
<comment type="caution">
    <text evidence="6">Lacks conserved residue(s) required for the propagation of feature annotation.</text>
</comment>
<comment type="subunit">
    <text evidence="6">Homodimer.</text>
</comment>
<dbReference type="InterPro" id="IPR023048">
    <property type="entry name" value="NADH:quinone_OxRdtase_FMN_depd"/>
</dbReference>
<dbReference type="EC" id="1.7.1.17" evidence="6"/>
<sequence>MNKVLYIKANAKPEGKSRTFKISDVLIDEYKKNNPDDEIITLDLYKEDIDFLRSKDLDTVFGPKNEESKNHPTLRYAYQFAEADKYVIAAPMWNLSVPAILKAYVDYISVVGIAFKYTQEGAVGLLENKKAVYIAARGGSYAETPYELDGIYLRSILGFFGIKDITTISAEKLDVQGENVDKILEEAIDKAKETAKNF</sequence>
<name>A0A0B5QKP3_CLOBE</name>
<dbReference type="Gene3D" id="3.40.50.360">
    <property type="match status" value="1"/>
</dbReference>
<evidence type="ECO:0000313" key="10">
    <source>
        <dbReference type="Proteomes" id="UP000031866"/>
    </source>
</evidence>
<evidence type="ECO:0000256" key="3">
    <source>
        <dbReference type="ARBA" id="ARBA00023002"/>
    </source>
</evidence>
<dbReference type="GO" id="GO:0010181">
    <property type="term" value="F:FMN binding"/>
    <property type="evidence" value="ECO:0007669"/>
    <property type="project" value="UniProtKB-UniRule"/>
</dbReference>
<dbReference type="OrthoDB" id="9805013at2"/>
<evidence type="ECO:0000259" key="7">
    <source>
        <dbReference type="Pfam" id="PF02525"/>
    </source>
</evidence>
<dbReference type="EC" id="1.6.5.-" evidence="6"/>
<evidence type="ECO:0000256" key="6">
    <source>
        <dbReference type="HAMAP-Rule" id="MF_01216"/>
    </source>
</evidence>
<comment type="cofactor">
    <cofactor evidence="6">
        <name>FMN</name>
        <dbReference type="ChEBI" id="CHEBI:58210"/>
    </cofactor>
    <text evidence="6">Binds 1 FMN per subunit.</text>
</comment>
<dbReference type="STRING" id="1520.LF65_01876"/>
<dbReference type="SUPFAM" id="SSF52218">
    <property type="entry name" value="Flavoproteins"/>
    <property type="match status" value="1"/>
</dbReference>
<evidence type="ECO:0000313" key="9">
    <source>
        <dbReference type="EMBL" id="NRV07288.1"/>
    </source>
</evidence>
<protein>
    <recommendedName>
        <fullName evidence="6">FMN dependent NADH:quinone oxidoreductase</fullName>
        <ecNumber evidence="6">1.6.5.-</ecNumber>
    </recommendedName>
    <alternativeName>
        <fullName evidence="6">Azo-dye reductase</fullName>
    </alternativeName>
    <alternativeName>
        <fullName evidence="6">FMN-dependent NADH-azo compound oxidoreductase</fullName>
    </alternativeName>
    <alternativeName>
        <fullName evidence="6">FMN-dependent NADH-azoreductase</fullName>
        <ecNumber evidence="6">1.7.1.17</ecNumber>
    </alternativeName>
</protein>
<organism evidence="8 10">
    <name type="scientific">Clostridium beijerinckii</name>
    <name type="common">Clostridium MP</name>
    <dbReference type="NCBI Taxonomy" id="1520"/>
    <lineage>
        <taxon>Bacteria</taxon>
        <taxon>Bacillati</taxon>
        <taxon>Bacillota</taxon>
        <taxon>Clostridia</taxon>
        <taxon>Eubacteriales</taxon>
        <taxon>Clostridiaceae</taxon>
        <taxon>Clostridium</taxon>
    </lineage>
</organism>
<dbReference type="Proteomes" id="UP000031866">
    <property type="component" value="Chromosome"/>
</dbReference>
<evidence type="ECO:0000256" key="1">
    <source>
        <dbReference type="ARBA" id="ARBA00022630"/>
    </source>
</evidence>
<dbReference type="HAMAP" id="MF_01216">
    <property type="entry name" value="Azoreductase_type1"/>
    <property type="match status" value="1"/>
</dbReference>
<dbReference type="Proteomes" id="UP000821656">
    <property type="component" value="Unassembled WGS sequence"/>
</dbReference>
<dbReference type="InterPro" id="IPR029039">
    <property type="entry name" value="Flavoprotein-like_sf"/>
</dbReference>
<gene>
    <name evidence="6" type="primary">azoR</name>
    <name evidence="9" type="ORF">DFH45_000251</name>
    <name evidence="8" type="ORF">LF65_01876</name>
</gene>
<evidence type="ECO:0000313" key="8">
    <source>
        <dbReference type="EMBL" id="AJG98477.1"/>
    </source>
</evidence>
<comment type="catalytic activity">
    <reaction evidence="5">
        <text>N,N-dimethyl-1,4-phenylenediamine + anthranilate + 2 NAD(+) = 2-(4-dimethylaminophenyl)diazenylbenzoate + 2 NADH + 2 H(+)</text>
        <dbReference type="Rhea" id="RHEA:55872"/>
        <dbReference type="ChEBI" id="CHEBI:15378"/>
        <dbReference type="ChEBI" id="CHEBI:15783"/>
        <dbReference type="ChEBI" id="CHEBI:16567"/>
        <dbReference type="ChEBI" id="CHEBI:57540"/>
        <dbReference type="ChEBI" id="CHEBI:57945"/>
        <dbReference type="ChEBI" id="CHEBI:71579"/>
        <dbReference type="EC" id="1.7.1.17"/>
    </reaction>
    <physiologicalReaction direction="right-to-left" evidence="5">
        <dbReference type="Rhea" id="RHEA:55874"/>
    </physiologicalReaction>
</comment>
<reference evidence="9" key="3">
    <citation type="submission" date="2020-05" db="EMBL/GenBank/DDBJ databases">
        <title>Genomic insights into acetone-butanol-ethanol (ABE) fermentation by sequencing solventogenic clostridia strains.</title>
        <authorList>
            <person name="Brown S."/>
        </authorList>
    </citation>
    <scope>NUCLEOTIDE SEQUENCE</scope>
    <source>
        <strain evidence="9">DJ126</strain>
    </source>
</reference>
<dbReference type="EMBL" id="JABSXK010000001">
    <property type="protein sequence ID" value="NRV07288.1"/>
    <property type="molecule type" value="Genomic_DNA"/>
</dbReference>
<dbReference type="GO" id="GO:0016652">
    <property type="term" value="F:oxidoreductase activity, acting on NAD(P)H as acceptor"/>
    <property type="evidence" value="ECO:0007669"/>
    <property type="project" value="UniProtKB-UniRule"/>
</dbReference>
<dbReference type="PANTHER" id="PTHR43741:SF7">
    <property type="entry name" value="FMN-DEPENDENT NADH:QUINONE OXIDOREDUCTASE"/>
    <property type="match status" value="1"/>
</dbReference>
<evidence type="ECO:0000256" key="5">
    <source>
        <dbReference type="ARBA" id="ARBA00048542"/>
    </source>
</evidence>
<reference evidence="8" key="2">
    <citation type="submission" date="2016-02" db="EMBL/GenBank/DDBJ databases">
        <title>Genome sequence of Clostridium beijerinckii strain 59B.</title>
        <authorList>
            <person name="Little G.T."/>
            <person name="Minton N.P."/>
        </authorList>
    </citation>
    <scope>NUCLEOTIDE SEQUENCE</scope>
    <source>
        <strain evidence="8">NCIMB 14988</strain>
    </source>
</reference>
<keyword evidence="4 6" id="KW-0520">NAD</keyword>
<comment type="catalytic activity">
    <reaction evidence="6">
        <text>2 a quinone + NADH + H(+) = 2 a 1,4-benzosemiquinone + NAD(+)</text>
        <dbReference type="Rhea" id="RHEA:65952"/>
        <dbReference type="ChEBI" id="CHEBI:15378"/>
        <dbReference type="ChEBI" id="CHEBI:57540"/>
        <dbReference type="ChEBI" id="CHEBI:57945"/>
        <dbReference type="ChEBI" id="CHEBI:132124"/>
        <dbReference type="ChEBI" id="CHEBI:134225"/>
    </reaction>
</comment>
<dbReference type="GO" id="GO:0016655">
    <property type="term" value="F:oxidoreductase activity, acting on NAD(P)H, quinone or similar compound as acceptor"/>
    <property type="evidence" value="ECO:0007669"/>
    <property type="project" value="InterPro"/>
</dbReference>
<feature type="domain" description="Flavodoxin-like fold" evidence="7">
    <location>
        <begin position="3"/>
        <end position="193"/>
    </location>
</feature>
<proteinExistence type="inferred from homology"/>
<keyword evidence="1 6" id="KW-0285">Flavoprotein</keyword>
<accession>A0A0B5QKP3</accession>
<comment type="function">
    <text evidence="6">Quinone reductase that provides resistance to thiol-specific stress caused by electrophilic quinones.</text>
</comment>
<evidence type="ECO:0000256" key="2">
    <source>
        <dbReference type="ARBA" id="ARBA00022643"/>
    </source>
</evidence>
<dbReference type="KEGG" id="cbei:LF65_01876"/>
<dbReference type="InterPro" id="IPR003680">
    <property type="entry name" value="Flavodoxin_fold"/>
</dbReference>
<dbReference type="Pfam" id="PF02525">
    <property type="entry name" value="Flavodoxin_2"/>
    <property type="match status" value="1"/>
</dbReference>
<dbReference type="AlphaFoldDB" id="A0A0B5QKP3"/>
<reference evidence="10" key="1">
    <citation type="submission" date="2014-12" db="EMBL/GenBank/DDBJ databases">
        <title>Genome sequence of Clostridium beijerinckii strain 59B.</title>
        <authorList>
            <person name="Little G.T."/>
            <person name="Minton N.P."/>
        </authorList>
    </citation>
    <scope>NUCLEOTIDE SEQUENCE [LARGE SCALE GENOMIC DNA]</scope>
    <source>
        <strain evidence="10">59B</strain>
    </source>
</reference>
<dbReference type="EMBL" id="CP010086">
    <property type="protein sequence ID" value="AJG98477.1"/>
    <property type="molecule type" value="Genomic_DNA"/>
</dbReference>